<accession>A0AAW0JVA1</accession>
<keyword evidence="9" id="KW-1185">Reference proteome</keyword>
<dbReference type="PANTHER" id="PTHR20855">
    <property type="entry name" value="ADIPOR/PROGESTIN RECEPTOR-RELATED"/>
    <property type="match status" value="1"/>
</dbReference>
<feature type="transmembrane region" description="Helical" evidence="7">
    <location>
        <begin position="283"/>
        <end position="304"/>
    </location>
</feature>
<evidence type="ECO:0000313" key="8">
    <source>
        <dbReference type="EMBL" id="KAK7830957.1"/>
    </source>
</evidence>
<evidence type="ECO:0000313" key="9">
    <source>
        <dbReference type="Proteomes" id="UP001488838"/>
    </source>
</evidence>
<evidence type="ECO:0000256" key="2">
    <source>
        <dbReference type="ARBA" id="ARBA00007018"/>
    </source>
</evidence>
<sequence length="664" mass="74062">MHQKLLKSAHYIELGSYQYWPVLVPRGIRLYTYEQIPVSLKDNPYITDGYRAYLPSRLCIKSLFILSNETVNIWSHLLGFFLFFTLGIYDMTSVLPSASASREDFVICSICLFCFQVCMLCSVGYHLFSCHRSEKTCRRWMALDYAGISIGILGCYVSGVFYAFYCNNAPATAGQRSPCSSAAPYWRQVYLITVLAMILAVFFAQIHPNYLTQQWQRLRPIIFCSVSGYGVIPTLHWVWLNGGISAPIVQDFAPRVIVMYVIALLAFLFYISKVPERYFPGQLNYLGSSHQIWHILAVVMLYWWHQSTVYVMQYRHSKPCPDYVSHLCKPRWPSRVAALNTSTGEQAPPADDSSSQSLLNGCKGHRSEIQRSVGADSTLQAVSSWGKPAGPGCARGHTPACPGSPQLHLCPFHFGRLLLEEGSASLPCAGVIAESTWSIYCLEGNGAAPNGSNSTGWGCWDSRGAMLCTTSSVKGTAPKSSILNASTLWNDPCTEFCLGLPGKMGSSRLSSGCRALLLSLPSVSATLMFSLESEMVKNSLLLCESLRPTFLCLRTLSGLFPQTARAQKHPPCFHFSLMWKMAEREWSQIYLHSWAVQAEDACRPPLQASPVRSLCEYVKVLLLRKCLPAEVLRIPSVLWLWSSHRKGNSTEHIKLLARSQHISG</sequence>
<feature type="binding site" evidence="6">
    <location>
        <position position="290"/>
    </location>
    <ligand>
        <name>Zn(2+)</name>
        <dbReference type="ChEBI" id="CHEBI:29105"/>
    </ligand>
</feature>
<comment type="similarity">
    <text evidence="2">Belongs to the ADIPOR family.</text>
</comment>
<organism evidence="8 9">
    <name type="scientific">Myodes glareolus</name>
    <name type="common">Bank vole</name>
    <name type="synonym">Clethrionomys glareolus</name>
    <dbReference type="NCBI Taxonomy" id="447135"/>
    <lineage>
        <taxon>Eukaryota</taxon>
        <taxon>Metazoa</taxon>
        <taxon>Chordata</taxon>
        <taxon>Craniata</taxon>
        <taxon>Vertebrata</taxon>
        <taxon>Euteleostomi</taxon>
        <taxon>Mammalia</taxon>
        <taxon>Eutheria</taxon>
        <taxon>Euarchontoglires</taxon>
        <taxon>Glires</taxon>
        <taxon>Rodentia</taxon>
        <taxon>Myomorpha</taxon>
        <taxon>Muroidea</taxon>
        <taxon>Cricetidae</taxon>
        <taxon>Arvicolinae</taxon>
        <taxon>Myodes</taxon>
    </lineage>
</organism>
<dbReference type="Pfam" id="PF03006">
    <property type="entry name" value="HlyIII"/>
    <property type="match status" value="1"/>
</dbReference>
<feature type="binding site" evidence="6">
    <location>
        <position position="294"/>
    </location>
    <ligand>
        <name>Zn(2+)</name>
        <dbReference type="ChEBI" id="CHEBI:29105"/>
    </ligand>
</feature>
<dbReference type="GO" id="GO:0038023">
    <property type="term" value="F:signaling receptor activity"/>
    <property type="evidence" value="ECO:0007669"/>
    <property type="project" value="TreeGrafter"/>
</dbReference>
<keyword evidence="3 7" id="KW-0812">Transmembrane</keyword>
<evidence type="ECO:0000256" key="6">
    <source>
        <dbReference type="PIRSR" id="PIRSR604254-1"/>
    </source>
</evidence>
<feature type="transmembrane region" description="Helical" evidence="7">
    <location>
        <begin position="140"/>
        <end position="165"/>
    </location>
</feature>
<evidence type="ECO:0000256" key="3">
    <source>
        <dbReference type="ARBA" id="ARBA00022692"/>
    </source>
</evidence>
<comment type="subcellular location">
    <subcellularLocation>
        <location evidence="1">Membrane</location>
        <topology evidence="1">Multi-pass membrane protein</topology>
    </subcellularLocation>
</comment>
<name>A0AAW0JVA1_MYOGA</name>
<feature type="transmembrane region" description="Helical" evidence="7">
    <location>
        <begin position="252"/>
        <end position="271"/>
    </location>
</feature>
<dbReference type="PANTHER" id="PTHR20855:SF15">
    <property type="entry name" value="PROGESTIN AND ADIPOQ RECEPTOR FAMILY MEMBER 3"/>
    <property type="match status" value="1"/>
</dbReference>
<feature type="transmembrane region" description="Helical" evidence="7">
    <location>
        <begin position="185"/>
        <end position="206"/>
    </location>
</feature>
<reference evidence="8 9" key="1">
    <citation type="journal article" date="2023" name="bioRxiv">
        <title>Conserved and derived expression patterns and positive selection on dental genes reveal complex evolutionary context of ever-growing rodent molars.</title>
        <authorList>
            <person name="Calamari Z.T."/>
            <person name="Song A."/>
            <person name="Cohen E."/>
            <person name="Akter M."/>
            <person name="Roy R.D."/>
            <person name="Hallikas O."/>
            <person name="Christensen M.M."/>
            <person name="Li P."/>
            <person name="Marangoni P."/>
            <person name="Jernvall J."/>
            <person name="Klein O.D."/>
        </authorList>
    </citation>
    <scope>NUCLEOTIDE SEQUENCE [LARGE SCALE GENOMIC DNA]</scope>
    <source>
        <strain evidence="8">V071</strain>
    </source>
</reference>
<keyword evidence="6" id="KW-0479">Metal-binding</keyword>
<feature type="binding site" evidence="6">
    <location>
        <position position="126"/>
    </location>
    <ligand>
        <name>Zn(2+)</name>
        <dbReference type="ChEBI" id="CHEBI:29105"/>
    </ligand>
</feature>
<dbReference type="InterPro" id="IPR004254">
    <property type="entry name" value="AdipoR/HlyIII-related"/>
</dbReference>
<comment type="caution">
    <text evidence="8">The sequence shown here is derived from an EMBL/GenBank/DDBJ whole genome shotgun (WGS) entry which is preliminary data.</text>
</comment>
<evidence type="ECO:0000256" key="1">
    <source>
        <dbReference type="ARBA" id="ARBA00004141"/>
    </source>
</evidence>
<feature type="transmembrane region" description="Helical" evidence="7">
    <location>
        <begin position="104"/>
        <end position="128"/>
    </location>
</feature>
<proteinExistence type="inferred from homology"/>
<dbReference type="Proteomes" id="UP001488838">
    <property type="component" value="Unassembled WGS sequence"/>
</dbReference>
<evidence type="ECO:0000256" key="5">
    <source>
        <dbReference type="ARBA" id="ARBA00023136"/>
    </source>
</evidence>
<evidence type="ECO:0008006" key="10">
    <source>
        <dbReference type="Google" id="ProtNLM"/>
    </source>
</evidence>
<dbReference type="AlphaFoldDB" id="A0AAW0JVA1"/>
<evidence type="ECO:0000256" key="7">
    <source>
        <dbReference type="SAM" id="Phobius"/>
    </source>
</evidence>
<evidence type="ECO:0000256" key="4">
    <source>
        <dbReference type="ARBA" id="ARBA00022989"/>
    </source>
</evidence>
<gene>
    <name evidence="8" type="ORF">U0070_018501</name>
</gene>
<dbReference type="GO" id="GO:0016020">
    <property type="term" value="C:membrane"/>
    <property type="evidence" value="ECO:0007669"/>
    <property type="project" value="UniProtKB-SubCell"/>
</dbReference>
<protein>
    <recommendedName>
        <fullName evidence="10">Progestin and adipoQ receptor family member 3</fullName>
    </recommendedName>
</protein>
<feature type="transmembrane region" description="Helical" evidence="7">
    <location>
        <begin position="71"/>
        <end position="89"/>
    </location>
</feature>
<keyword evidence="4 7" id="KW-1133">Transmembrane helix</keyword>
<feature type="transmembrane region" description="Helical" evidence="7">
    <location>
        <begin position="218"/>
        <end position="240"/>
    </location>
</feature>
<keyword evidence="5 7" id="KW-0472">Membrane</keyword>
<dbReference type="GO" id="GO:0046872">
    <property type="term" value="F:metal ion binding"/>
    <property type="evidence" value="ECO:0007669"/>
    <property type="project" value="UniProtKB-KW"/>
</dbReference>
<dbReference type="EMBL" id="JBBHLL010000016">
    <property type="protein sequence ID" value="KAK7830957.1"/>
    <property type="molecule type" value="Genomic_DNA"/>
</dbReference>
<keyword evidence="6" id="KW-0862">Zinc</keyword>